<organism evidence="3 4">
    <name type="scientific">Dactylosporangium darangshiense</name>
    <dbReference type="NCBI Taxonomy" id="579108"/>
    <lineage>
        <taxon>Bacteria</taxon>
        <taxon>Bacillati</taxon>
        <taxon>Actinomycetota</taxon>
        <taxon>Actinomycetes</taxon>
        <taxon>Micromonosporales</taxon>
        <taxon>Micromonosporaceae</taxon>
        <taxon>Dactylosporangium</taxon>
    </lineage>
</organism>
<dbReference type="EMBL" id="BAABAT010000002">
    <property type="protein sequence ID" value="GAA4244952.1"/>
    <property type="molecule type" value="Genomic_DNA"/>
</dbReference>
<dbReference type="SUPFAM" id="SSF52402">
    <property type="entry name" value="Adenine nucleotide alpha hydrolases-like"/>
    <property type="match status" value="2"/>
</dbReference>
<accession>A0ABP8CYY0</accession>
<sequence length="281" mass="29652">MTANPPVIVGVDGSPAAFGAVRWAADEALLMGRPLLIVHAVELHGPYGRIVDEHGIAVDAATEIRHWQPGLDVTTATWHGEPARVLVEHSRHASLVVVGSRGSGGFRSLLVGSVGVHLAGYAHCPVLVVHHAERWAGPESLLPRHRPIVVGADGSSAGEHALGLAFAEAAARSVPLTAVRTWHEPEHRRGRSTTSADIGEITARELEADLEPWRAEYPDVPVRAHVAHGPSVPVLLDEARDALMIVLGSRGRGGFQSLAPGSVAQQVLEHSAAPVLVARQG</sequence>
<dbReference type="Proteomes" id="UP001500620">
    <property type="component" value="Unassembled WGS sequence"/>
</dbReference>
<gene>
    <name evidence="3" type="ORF">GCM10022255_010100</name>
</gene>
<dbReference type="PRINTS" id="PR01438">
    <property type="entry name" value="UNVRSLSTRESS"/>
</dbReference>
<feature type="domain" description="UspA" evidence="2">
    <location>
        <begin position="6"/>
        <end position="130"/>
    </location>
</feature>
<dbReference type="Pfam" id="PF00582">
    <property type="entry name" value="Usp"/>
    <property type="match status" value="2"/>
</dbReference>
<evidence type="ECO:0000256" key="1">
    <source>
        <dbReference type="ARBA" id="ARBA00008791"/>
    </source>
</evidence>
<proteinExistence type="inferred from homology"/>
<evidence type="ECO:0000259" key="2">
    <source>
        <dbReference type="Pfam" id="PF00582"/>
    </source>
</evidence>
<dbReference type="InterPro" id="IPR014729">
    <property type="entry name" value="Rossmann-like_a/b/a_fold"/>
</dbReference>
<reference evidence="4" key="1">
    <citation type="journal article" date="2019" name="Int. J. Syst. Evol. Microbiol.">
        <title>The Global Catalogue of Microorganisms (GCM) 10K type strain sequencing project: providing services to taxonomists for standard genome sequencing and annotation.</title>
        <authorList>
            <consortium name="The Broad Institute Genomics Platform"/>
            <consortium name="The Broad Institute Genome Sequencing Center for Infectious Disease"/>
            <person name="Wu L."/>
            <person name="Ma J."/>
        </authorList>
    </citation>
    <scope>NUCLEOTIDE SEQUENCE [LARGE SCALE GENOMIC DNA]</scope>
    <source>
        <strain evidence="4">JCM 17441</strain>
    </source>
</reference>
<dbReference type="PANTHER" id="PTHR46268:SF6">
    <property type="entry name" value="UNIVERSAL STRESS PROTEIN UP12"/>
    <property type="match status" value="1"/>
</dbReference>
<name>A0ABP8CYY0_9ACTN</name>
<dbReference type="Gene3D" id="3.40.50.620">
    <property type="entry name" value="HUPs"/>
    <property type="match status" value="2"/>
</dbReference>
<evidence type="ECO:0000313" key="3">
    <source>
        <dbReference type="EMBL" id="GAA4244952.1"/>
    </source>
</evidence>
<protein>
    <submittedName>
        <fullName evidence="3">Universal stress protein</fullName>
    </submittedName>
</protein>
<dbReference type="InterPro" id="IPR006015">
    <property type="entry name" value="Universal_stress_UspA"/>
</dbReference>
<dbReference type="InterPro" id="IPR006016">
    <property type="entry name" value="UspA"/>
</dbReference>
<dbReference type="PANTHER" id="PTHR46268">
    <property type="entry name" value="STRESS RESPONSE PROTEIN NHAX"/>
    <property type="match status" value="1"/>
</dbReference>
<dbReference type="RefSeq" id="WP_345121717.1">
    <property type="nucleotide sequence ID" value="NZ_BAABAT010000002.1"/>
</dbReference>
<feature type="domain" description="UspA" evidence="2">
    <location>
        <begin position="146"/>
        <end position="279"/>
    </location>
</feature>
<evidence type="ECO:0000313" key="4">
    <source>
        <dbReference type="Proteomes" id="UP001500620"/>
    </source>
</evidence>
<comment type="caution">
    <text evidence="3">The sequence shown here is derived from an EMBL/GenBank/DDBJ whole genome shotgun (WGS) entry which is preliminary data.</text>
</comment>
<keyword evidence="4" id="KW-1185">Reference proteome</keyword>
<comment type="similarity">
    <text evidence="1">Belongs to the universal stress protein A family.</text>
</comment>